<sequence>MKPCCDALQDRLRPIPTPGFPMLKRLLTYAGLMASTATMSMAQDYPMAANDVLSLRVVNWDDLSRTVQEWPAVTGEYRVGPDGMVVVPFAGRVEAAGRSPEDLESEIAERLRDRLALVDGLDVTVEIVAWSPVIVTGDIRAPGPYEFRPGMVAIQAAGLAGGTGAPLDDDSSLRRDTVAQQTALAVLQDEQMRLVGRWARLRAELGGQTELQLAEPRDPAWADVIRSEEQLLEIRRDRLARELSAIDSEAELYTAEIAALEQKLDALNRQLSLANEEAANAGDLAERGLVGNQRVFDTARILADIESQLLDVSTAMLAARQNLASAERERISLQDTRTAEVVEALQEVEGQLAETRKRIAGQGALLRELGAAGDASSSLEPDVSVLRLEAGELRRITDASLVPLRPGDIVEVIQPLPLGAEPDLGLVGLEQPDLPAPVQRSAPTTEQSTPSLTDPEPLSATVPPPAPQPSTRSGGQAVPAQSAEPPPEPDEDALAMDRPRVSPMSRPD</sequence>
<evidence type="ECO:0000256" key="3">
    <source>
        <dbReference type="SAM" id="MobiDB-lite"/>
    </source>
</evidence>
<evidence type="ECO:0000256" key="2">
    <source>
        <dbReference type="SAM" id="Coils"/>
    </source>
</evidence>
<dbReference type="InterPro" id="IPR049712">
    <property type="entry name" value="Poly_export"/>
</dbReference>
<evidence type="ECO:0000256" key="1">
    <source>
        <dbReference type="ARBA" id="ARBA00022729"/>
    </source>
</evidence>
<dbReference type="GO" id="GO:0015159">
    <property type="term" value="F:polysaccharide transmembrane transporter activity"/>
    <property type="evidence" value="ECO:0007669"/>
    <property type="project" value="InterPro"/>
</dbReference>
<evidence type="ECO:0000259" key="5">
    <source>
        <dbReference type="Pfam" id="PF25994"/>
    </source>
</evidence>
<gene>
    <name evidence="6" type="ORF">FHG66_11935</name>
</gene>
<feature type="domain" description="AprE-like long alpha-helical hairpin" evidence="5">
    <location>
        <begin position="181"/>
        <end position="361"/>
    </location>
</feature>
<comment type="caution">
    <text evidence="6">The sequence shown here is derived from an EMBL/GenBank/DDBJ whole genome shotgun (WGS) entry which is preliminary data.</text>
</comment>
<accession>A0A5C4MX13</accession>
<dbReference type="InterPro" id="IPR058781">
    <property type="entry name" value="HH_AprE-like"/>
</dbReference>
<keyword evidence="1" id="KW-0732">Signal</keyword>
<name>A0A5C4MX13_9RHOB</name>
<proteinExistence type="predicted"/>
<dbReference type="Pfam" id="PF25994">
    <property type="entry name" value="HH_AprE"/>
    <property type="match status" value="1"/>
</dbReference>
<feature type="region of interest" description="Disordered" evidence="3">
    <location>
        <begin position="424"/>
        <end position="508"/>
    </location>
</feature>
<feature type="coiled-coil region" evidence="2">
    <location>
        <begin position="243"/>
        <end position="284"/>
    </location>
</feature>
<keyword evidence="7" id="KW-1185">Reference proteome</keyword>
<dbReference type="Proteomes" id="UP000305887">
    <property type="component" value="Unassembled WGS sequence"/>
</dbReference>
<evidence type="ECO:0000259" key="4">
    <source>
        <dbReference type="Pfam" id="PF02563"/>
    </source>
</evidence>
<dbReference type="PANTHER" id="PTHR33619:SF3">
    <property type="entry name" value="POLYSACCHARIDE EXPORT PROTEIN GFCE-RELATED"/>
    <property type="match status" value="1"/>
</dbReference>
<protein>
    <submittedName>
        <fullName evidence="6">Glycosyl transferase</fullName>
    </submittedName>
</protein>
<keyword evidence="2" id="KW-0175">Coiled coil</keyword>
<evidence type="ECO:0000313" key="6">
    <source>
        <dbReference type="EMBL" id="TNC49154.1"/>
    </source>
</evidence>
<feature type="compositionally biased region" description="Polar residues" evidence="3">
    <location>
        <begin position="441"/>
        <end position="452"/>
    </location>
</feature>
<feature type="domain" description="Polysaccharide export protein N-terminal" evidence="4">
    <location>
        <begin position="42"/>
        <end position="127"/>
    </location>
</feature>
<dbReference type="InterPro" id="IPR003715">
    <property type="entry name" value="Poly_export_N"/>
</dbReference>
<dbReference type="PANTHER" id="PTHR33619">
    <property type="entry name" value="POLYSACCHARIDE EXPORT PROTEIN GFCE-RELATED"/>
    <property type="match status" value="1"/>
</dbReference>
<dbReference type="AlphaFoldDB" id="A0A5C4MX13"/>
<reference evidence="6 7" key="1">
    <citation type="submission" date="2019-06" db="EMBL/GenBank/DDBJ databases">
        <title>YIM 131921 draft genome.</title>
        <authorList>
            <person name="Jiang L."/>
        </authorList>
    </citation>
    <scope>NUCLEOTIDE SEQUENCE [LARGE SCALE GENOMIC DNA]</scope>
    <source>
        <strain evidence="6 7">YIM 131921</strain>
    </source>
</reference>
<keyword evidence="6" id="KW-0808">Transferase</keyword>
<dbReference type="Pfam" id="PF02563">
    <property type="entry name" value="Poly_export"/>
    <property type="match status" value="1"/>
</dbReference>
<dbReference type="OrthoDB" id="197007at2"/>
<dbReference type="EMBL" id="VDFU01000013">
    <property type="protein sequence ID" value="TNC49154.1"/>
    <property type="molecule type" value="Genomic_DNA"/>
</dbReference>
<organism evidence="6 7">
    <name type="scientific">Rubellimicrobium rubrum</name>
    <dbReference type="NCBI Taxonomy" id="2585369"/>
    <lineage>
        <taxon>Bacteria</taxon>
        <taxon>Pseudomonadati</taxon>
        <taxon>Pseudomonadota</taxon>
        <taxon>Alphaproteobacteria</taxon>
        <taxon>Rhodobacterales</taxon>
        <taxon>Roseobacteraceae</taxon>
        <taxon>Rubellimicrobium</taxon>
    </lineage>
</organism>
<dbReference type="GO" id="GO:0016740">
    <property type="term" value="F:transferase activity"/>
    <property type="evidence" value="ECO:0007669"/>
    <property type="project" value="UniProtKB-KW"/>
</dbReference>
<evidence type="ECO:0000313" key="7">
    <source>
        <dbReference type="Proteomes" id="UP000305887"/>
    </source>
</evidence>
<dbReference type="Gene3D" id="3.30.1950.10">
    <property type="entry name" value="wza like domain"/>
    <property type="match status" value="1"/>
</dbReference>